<feature type="chain" id="PRO_5046357595" evidence="3">
    <location>
        <begin position="26"/>
        <end position="607"/>
    </location>
</feature>
<dbReference type="InterPro" id="IPR013783">
    <property type="entry name" value="Ig-like_fold"/>
</dbReference>
<evidence type="ECO:0000313" key="6">
    <source>
        <dbReference type="Proteomes" id="UP001552427"/>
    </source>
</evidence>
<dbReference type="PROSITE" id="PS50853">
    <property type="entry name" value="FN3"/>
    <property type="match status" value="2"/>
</dbReference>
<keyword evidence="2" id="KW-0119">Carbohydrate metabolism</keyword>
<dbReference type="SUPFAM" id="SSF49265">
    <property type="entry name" value="Fibronectin type III"/>
    <property type="match status" value="1"/>
</dbReference>
<name>A0ABV3GY20_9ACTN</name>
<keyword evidence="6" id="KW-1185">Reference proteome</keyword>
<keyword evidence="2" id="KW-0624">Polysaccharide degradation</keyword>
<dbReference type="InterPro" id="IPR003961">
    <property type="entry name" value="FN3_dom"/>
</dbReference>
<dbReference type="SMART" id="SM00060">
    <property type="entry name" value="FN3"/>
    <property type="match status" value="2"/>
</dbReference>
<dbReference type="RefSeq" id="WP_364445258.1">
    <property type="nucleotide sequence ID" value="NZ_JBFARM010000002.1"/>
</dbReference>
<feature type="domain" description="Fibronectin type-III" evidence="4">
    <location>
        <begin position="297"/>
        <end position="386"/>
    </location>
</feature>
<dbReference type="EMBL" id="JBFARM010000002">
    <property type="protein sequence ID" value="MEV4284830.1"/>
    <property type="molecule type" value="Genomic_DNA"/>
</dbReference>
<evidence type="ECO:0000313" key="5">
    <source>
        <dbReference type="EMBL" id="MEV4284830.1"/>
    </source>
</evidence>
<keyword evidence="1" id="KW-0378">Hydrolase</keyword>
<dbReference type="InterPro" id="IPR017853">
    <property type="entry name" value="GH"/>
</dbReference>
<dbReference type="InterPro" id="IPR036116">
    <property type="entry name" value="FN3_sf"/>
</dbReference>
<dbReference type="Gene3D" id="2.60.40.10">
    <property type="entry name" value="Immunoglobulins"/>
    <property type="match status" value="2"/>
</dbReference>
<dbReference type="Proteomes" id="UP001552427">
    <property type="component" value="Unassembled WGS sequence"/>
</dbReference>
<reference evidence="5 6" key="1">
    <citation type="submission" date="2024-06" db="EMBL/GenBank/DDBJ databases">
        <title>The Natural Products Discovery Center: Release of the First 8490 Sequenced Strains for Exploring Actinobacteria Biosynthetic Diversity.</title>
        <authorList>
            <person name="Kalkreuter E."/>
            <person name="Kautsar S.A."/>
            <person name="Yang D."/>
            <person name="Bader C.D."/>
            <person name="Teijaro C.N."/>
            <person name="Fluegel L."/>
            <person name="Davis C.M."/>
            <person name="Simpson J.R."/>
            <person name="Lauterbach L."/>
            <person name="Steele A.D."/>
            <person name="Gui C."/>
            <person name="Meng S."/>
            <person name="Li G."/>
            <person name="Viehrig K."/>
            <person name="Ye F."/>
            <person name="Su P."/>
            <person name="Kiefer A.F."/>
            <person name="Nichols A."/>
            <person name="Cepeda A.J."/>
            <person name="Yan W."/>
            <person name="Fan B."/>
            <person name="Jiang Y."/>
            <person name="Adhikari A."/>
            <person name="Zheng C.-J."/>
            <person name="Schuster L."/>
            <person name="Cowan T.M."/>
            <person name="Smanski M.J."/>
            <person name="Chevrette M.G."/>
            <person name="De Carvalho L.P.S."/>
            <person name="Shen B."/>
        </authorList>
    </citation>
    <scope>NUCLEOTIDE SEQUENCE [LARGE SCALE GENOMIC DNA]</scope>
    <source>
        <strain evidence="5 6">NPDC049574</strain>
    </source>
</reference>
<comment type="caution">
    <text evidence="5">The sequence shown here is derived from an EMBL/GenBank/DDBJ whole genome shotgun (WGS) entry which is preliminary data.</text>
</comment>
<accession>A0ABV3GY20</accession>
<sequence>MHDFRLRTVLAAVLLALPLTLPLTAAAPARAADAVLGQRVAVPAYFLPSGGTAADWSLMNTAAGKPGLLVANVANGPDDEARPAYADALAAAHDAGIKVIGYVDTGYFGTTGFGTRLGSVSADDWRAQIQSDVNKWYRFYGSSIDGIFFDQAQSLCGPAGVGDAWVSLYREATAYVKKYHPGATTIANPGVSPNPCYADAADILVTFEGPYGSYLDRQGPYLPAAWEARHDPRRIWHLVYDVPASGLATVMSLSKANNAGYVYVTDDVLPNPWDRLPPYHAEQVTAAKGSGGAAPAAPPRPAASQVTATSVRLSWTSALCPGAVGYDVYQGGVKIGTQADFAPAATTYDVAGLAPATSYTFTVRARDKAGRTSDASRALTVTTAAASANAPTTPGTPVASDVGPTSVRLSWTASTDADPGDRVQYYDVYRDGVRELAVPGTLTGVTVGGLTLGGTYAFTVRARDTTDRVSARSGAVSVTAGSGPISGATASVIGGDAIYQARFTLPYAQRHVFVDTDEDPRTGWPVHTVGAEYMIENDTLYRKTGAPADWSWSAVAGVGPLVSDGVHRWSVPLPVLAGTGSTQRIVFHGTDGVRHDYAPGVVTLITG</sequence>
<evidence type="ECO:0000259" key="4">
    <source>
        <dbReference type="PROSITE" id="PS50853"/>
    </source>
</evidence>
<dbReference type="SUPFAM" id="SSF51445">
    <property type="entry name" value="(Trans)glycosidases"/>
    <property type="match status" value="1"/>
</dbReference>
<dbReference type="PANTHER" id="PTHR35040:SF7">
    <property type="entry name" value="FIBRONECTIN TYPE-III DOMAIN-CONTAINING PROTEIN-RELATED"/>
    <property type="match status" value="1"/>
</dbReference>
<keyword evidence="3" id="KW-0732">Signal</keyword>
<gene>
    <name evidence="5" type="ORF">AB0K40_04945</name>
</gene>
<evidence type="ECO:0000256" key="2">
    <source>
        <dbReference type="ARBA" id="ARBA00023326"/>
    </source>
</evidence>
<evidence type="ECO:0000256" key="1">
    <source>
        <dbReference type="ARBA" id="ARBA00023295"/>
    </source>
</evidence>
<dbReference type="Pfam" id="PF12138">
    <property type="entry name" value="Spherulin4"/>
    <property type="match status" value="1"/>
</dbReference>
<protein>
    <submittedName>
        <fullName evidence="5">Spherulation-specific family 4 protein</fullName>
    </submittedName>
</protein>
<feature type="signal peptide" evidence="3">
    <location>
        <begin position="1"/>
        <end position="25"/>
    </location>
</feature>
<organism evidence="5 6">
    <name type="scientific">Nonomuraea bangladeshensis</name>
    <dbReference type="NCBI Taxonomy" id="404385"/>
    <lineage>
        <taxon>Bacteria</taxon>
        <taxon>Bacillati</taxon>
        <taxon>Actinomycetota</taxon>
        <taxon>Actinomycetes</taxon>
        <taxon>Streptosporangiales</taxon>
        <taxon>Streptosporangiaceae</taxon>
        <taxon>Nonomuraea</taxon>
    </lineage>
</organism>
<proteinExistence type="predicted"/>
<dbReference type="Pfam" id="PF00041">
    <property type="entry name" value="fn3"/>
    <property type="match status" value="2"/>
</dbReference>
<dbReference type="InterPro" id="IPR021986">
    <property type="entry name" value="Spherulin4"/>
</dbReference>
<feature type="domain" description="Fibronectin type-III" evidence="4">
    <location>
        <begin position="393"/>
        <end position="483"/>
    </location>
</feature>
<dbReference type="PANTHER" id="PTHR35040">
    <property type="match status" value="1"/>
</dbReference>
<evidence type="ECO:0000256" key="3">
    <source>
        <dbReference type="SAM" id="SignalP"/>
    </source>
</evidence>
<keyword evidence="1" id="KW-0326">Glycosidase</keyword>
<dbReference type="CDD" id="cd00063">
    <property type="entry name" value="FN3"/>
    <property type="match status" value="2"/>
</dbReference>